<organism evidence="1">
    <name type="scientific">Lotharella oceanica</name>
    <dbReference type="NCBI Taxonomy" id="641309"/>
    <lineage>
        <taxon>Eukaryota</taxon>
        <taxon>Sar</taxon>
        <taxon>Rhizaria</taxon>
        <taxon>Cercozoa</taxon>
        <taxon>Chlorarachniophyceae</taxon>
        <taxon>Lotharella</taxon>
    </lineage>
</organism>
<reference evidence="1" key="1">
    <citation type="submission" date="2021-01" db="EMBL/GenBank/DDBJ databases">
        <authorList>
            <person name="Corre E."/>
            <person name="Pelletier E."/>
            <person name="Niang G."/>
            <person name="Scheremetjew M."/>
            <person name="Finn R."/>
            <person name="Kale V."/>
            <person name="Holt S."/>
            <person name="Cochrane G."/>
            <person name="Meng A."/>
            <person name="Brown T."/>
            <person name="Cohen L."/>
        </authorList>
    </citation>
    <scope>NUCLEOTIDE SEQUENCE</scope>
    <source>
        <strain evidence="1">CCMP622</strain>
    </source>
</reference>
<name>A0A7S2TLA9_9EUKA</name>
<gene>
    <name evidence="1" type="ORF">LSP00402_LOCUS4622</name>
</gene>
<protein>
    <submittedName>
        <fullName evidence="1">Uncharacterized protein</fullName>
    </submittedName>
</protein>
<dbReference type="EMBL" id="HBHP01007441">
    <property type="protein sequence ID" value="CAD9753281.1"/>
    <property type="molecule type" value="Transcribed_RNA"/>
</dbReference>
<accession>A0A7S2TLA9</accession>
<evidence type="ECO:0000313" key="1">
    <source>
        <dbReference type="EMBL" id="CAD9753281.1"/>
    </source>
</evidence>
<proteinExistence type="predicted"/>
<sequence length="192" mass="22522">MTHEGVEKDDLTDMCMWYIDSYIQTFPGAFNYTDPDTGETYPLSVEFDKHNITYLEHVYPFAPNKGPYSRAENPDFWPDPPKPAIEEFGVLPNQLEFMDQDEDYKDLDEDPEYAPLRRKEGDPAPIYRPWPDGIETLPQTIVVDVPYTSRKGNPEYVDQWEDWDDYDEQVFGDLPPLPYHDHNSKVDFNNID</sequence>
<dbReference type="AlphaFoldDB" id="A0A7S2TLA9"/>